<proteinExistence type="predicted"/>
<dbReference type="PROSITE" id="PS50110">
    <property type="entry name" value="RESPONSE_REGULATORY"/>
    <property type="match status" value="1"/>
</dbReference>
<feature type="domain" description="Response regulatory" evidence="3">
    <location>
        <begin position="9"/>
        <end position="126"/>
    </location>
</feature>
<dbReference type="AlphaFoldDB" id="A0A7X9FUA0"/>
<feature type="modified residue" description="4-aspartylphosphate" evidence="2">
    <location>
        <position position="59"/>
    </location>
</feature>
<evidence type="ECO:0000259" key="3">
    <source>
        <dbReference type="PROSITE" id="PS50110"/>
    </source>
</evidence>
<gene>
    <name evidence="4" type="ORF">GYA55_14870</name>
</gene>
<accession>A0A7X9FUA0</accession>
<dbReference type="EMBL" id="JAAZON010000675">
    <property type="protein sequence ID" value="NMC64445.1"/>
    <property type="molecule type" value="Genomic_DNA"/>
</dbReference>
<dbReference type="Proteomes" id="UP000524246">
    <property type="component" value="Unassembled WGS sequence"/>
</dbReference>
<organism evidence="4 5">
    <name type="scientific">SAR324 cluster bacterium</name>
    <dbReference type="NCBI Taxonomy" id="2024889"/>
    <lineage>
        <taxon>Bacteria</taxon>
        <taxon>Deltaproteobacteria</taxon>
        <taxon>SAR324 cluster</taxon>
    </lineage>
</organism>
<reference evidence="4 5" key="1">
    <citation type="journal article" date="2020" name="Biotechnol. Biofuels">
        <title>New insights from the biogas microbiome by comprehensive genome-resolved metagenomics of nearly 1600 species originating from multiple anaerobic digesters.</title>
        <authorList>
            <person name="Campanaro S."/>
            <person name="Treu L."/>
            <person name="Rodriguez-R L.M."/>
            <person name="Kovalovszki A."/>
            <person name="Ziels R.M."/>
            <person name="Maus I."/>
            <person name="Zhu X."/>
            <person name="Kougias P.G."/>
            <person name="Basile A."/>
            <person name="Luo G."/>
            <person name="Schluter A."/>
            <person name="Konstantinidis K.T."/>
            <person name="Angelidaki I."/>
        </authorList>
    </citation>
    <scope>NUCLEOTIDE SEQUENCE [LARGE SCALE GENOMIC DNA]</scope>
    <source>
        <strain evidence="4">AS27yjCOA_65</strain>
    </source>
</reference>
<comment type="caution">
    <text evidence="4">The sequence shown here is derived from an EMBL/GenBank/DDBJ whole genome shotgun (WGS) entry which is preliminary data.</text>
</comment>
<dbReference type="GO" id="GO:0000160">
    <property type="term" value="P:phosphorelay signal transduction system"/>
    <property type="evidence" value="ECO:0007669"/>
    <property type="project" value="InterPro"/>
</dbReference>
<evidence type="ECO:0000313" key="4">
    <source>
        <dbReference type="EMBL" id="NMC64445.1"/>
    </source>
</evidence>
<dbReference type="Gene3D" id="3.40.50.2300">
    <property type="match status" value="1"/>
</dbReference>
<protein>
    <submittedName>
        <fullName evidence="4">Response regulator</fullName>
    </submittedName>
</protein>
<sequence>MNDSNKDLKILIVDNVESARKAVMRHLSKLGYSNFTEAENGQEAISMLEAMPFDLIISDFEMPSMDGIKLMREIRQREELKDIPFVLIATTATKQEVFKAFKSGISSYILKPFSAKILQETIERLVNKSETKPISAKL</sequence>
<evidence type="ECO:0000256" key="1">
    <source>
        <dbReference type="ARBA" id="ARBA00022553"/>
    </source>
</evidence>
<evidence type="ECO:0000256" key="2">
    <source>
        <dbReference type="PROSITE-ProRule" id="PRU00169"/>
    </source>
</evidence>
<dbReference type="PANTHER" id="PTHR44591:SF3">
    <property type="entry name" value="RESPONSE REGULATORY DOMAIN-CONTAINING PROTEIN"/>
    <property type="match status" value="1"/>
</dbReference>
<dbReference type="InterPro" id="IPR001789">
    <property type="entry name" value="Sig_transdc_resp-reg_receiver"/>
</dbReference>
<dbReference type="InterPro" id="IPR011006">
    <property type="entry name" value="CheY-like_superfamily"/>
</dbReference>
<dbReference type="PANTHER" id="PTHR44591">
    <property type="entry name" value="STRESS RESPONSE REGULATOR PROTEIN 1"/>
    <property type="match status" value="1"/>
</dbReference>
<keyword evidence="1 2" id="KW-0597">Phosphoprotein</keyword>
<name>A0A7X9FUA0_9DELT</name>
<dbReference type="InterPro" id="IPR050595">
    <property type="entry name" value="Bact_response_regulator"/>
</dbReference>
<evidence type="ECO:0000313" key="5">
    <source>
        <dbReference type="Proteomes" id="UP000524246"/>
    </source>
</evidence>
<dbReference type="Pfam" id="PF00072">
    <property type="entry name" value="Response_reg"/>
    <property type="match status" value="1"/>
</dbReference>
<dbReference type="SMART" id="SM00448">
    <property type="entry name" value="REC"/>
    <property type="match status" value="1"/>
</dbReference>
<dbReference type="SUPFAM" id="SSF52172">
    <property type="entry name" value="CheY-like"/>
    <property type="match status" value="1"/>
</dbReference>